<proteinExistence type="predicted"/>
<organism evidence="2 3">
    <name type="scientific">Echria macrotheca</name>
    <dbReference type="NCBI Taxonomy" id="438768"/>
    <lineage>
        <taxon>Eukaryota</taxon>
        <taxon>Fungi</taxon>
        <taxon>Dikarya</taxon>
        <taxon>Ascomycota</taxon>
        <taxon>Pezizomycotina</taxon>
        <taxon>Sordariomycetes</taxon>
        <taxon>Sordariomycetidae</taxon>
        <taxon>Sordariales</taxon>
        <taxon>Schizotheciaceae</taxon>
        <taxon>Echria</taxon>
    </lineage>
</organism>
<evidence type="ECO:0000313" key="2">
    <source>
        <dbReference type="EMBL" id="KAK1754162.1"/>
    </source>
</evidence>
<feature type="compositionally biased region" description="Low complexity" evidence="1">
    <location>
        <begin position="169"/>
        <end position="183"/>
    </location>
</feature>
<feature type="region of interest" description="Disordered" evidence="1">
    <location>
        <begin position="169"/>
        <end position="220"/>
    </location>
</feature>
<feature type="region of interest" description="Disordered" evidence="1">
    <location>
        <begin position="99"/>
        <end position="138"/>
    </location>
</feature>
<accession>A0AAJ0BCC7</accession>
<evidence type="ECO:0000313" key="3">
    <source>
        <dbReference type="Proteomes" id="UP001239445"/>
    </source>
</evidence>
<dbReference type="AlphaFoldDB" id="A0AAJ0BCC7"/>
<sequence length="290" mass="31741">MLTQAQKSTALYAQPSYQDPTGLYHIVQYTEPQNVQSNLQYTSVHPSVNSEARNYFERHMRILEQCMGAWPMPEMQKQIDSVREAFSADMGKPFMLKSSFPYGSPHSATSSPPNQQYRHDVPRSGSLDQQVDTRGPHSQVSYISHPITPVSASQLDIKSDSPDIQSLAMMASGQSQASSVQHSLPLPDASTWNPGPLFEQWNSSIGAPPAQSTPSPVTGPPGPIAASDPTTLQDIQAQLQSGSQTMEALRYKAPPVLITPACARVASVYEGGLKRAWDYDSHMGMGMKRH</sequence>
<feature type="compositionally biased region" description="Polar residues" evidence="1">
    <location>
        <begin position="126"/>
        <end position="138"/>
    </location>
</feature>
<feature type="compositionally biased region" description="Polar residues" evidence="1">
    <location>
        <begin position="106"/>
        <end position="116"/>
    </location>
</feature>
<protein>
    <submittedName>
        <fullName evidence="2">Uncharacterized protein</fullName>
    </submittedName>
</protein>
<dbReference type="Proteomes" id="UP001239445">
    <property type="component" value="Unassembled WGS sequence"/>
</dbReference>
<evidence type="ECO:0000256" key="1">
    <source>
        <dbReference type="SAM" id="MobiDB-lite"/>
    </source>
</evidence>
<name>A0AAJ0BCC7_9PEZI</name>
<gene>
    <name evidence="2" type="ORF">QBC47DRAFT_346831</name>
</gene>
<keyword evidence="3" id="KW-1185">Reference proteome</keyword>
<dbReference type="EMBL" id="MU839836">
    <property type="protein sequence ID" value="KAK1754162.1"/>
    <property type="molecule type" value="Genomic_DNA"/>
</dbReference>
<comment type="caution">
    <text evidence="2">The sequence shown here is derived from an EMBL/GenBank/DDBJ whole genome shotgun (WGS) entry which is preliminary data.</text>
</comment>
<reference evidence="2" key="1">
    <citation type="submission" date="2023-06" db="EMBL/GenBank/DDBJ databases">
        <title>Genome-scale phylogeny and comparative genomics of the fungal order Sordariales.</title>
        <authorList>
            <consortium name="Lawrence Berkeley National Laboratory"/>
            <person name="Hensen N."/>
            <person name="Bonometti L."/>
            <person name="Westerberg I."/>
            <person name="Brannstrom I.O."/>
            <person name="Guillou S."/>
            <person name="Cros-Aarteil S."/>
            <person name="Calhoun S."/>
            <person name="Haridas S."/>
            <person name="Kuo A."/>
            <person name="Mondo S."/>
            <person name="Pangilinan J."/>
            <person name="Riley R."/>
            <person name="Labutti K."/>
            <person name="Andreopoulos B."/>
            <person name="Lipzen A."/>
            <person name="Chen C."/>
            <person name="Yanf M."/>
            <person name="Daum C."/>
            <person name="Ng V."/>
            <person name="Clum A."/>
            <person name="Steindorff A."/>
            <person name="Ohm R."/>
            <person name="Martin F."/>
            <person name="Silar P."/>
            <person name="Natvig D."/>
            <person name="Lalanne C."/>
            <person name="Gautier V."/>
            <person name="Ament-Velasquez S.L."/>
            <person name="Kruys A."/>
            <person name="Hutchinson M.I."/>
            <person name="Powell A.J."/>
            <person name="Barry K."/>
            <person name="Miller A.N."/>
            <person name="Grigoriev I.V."/>
            <person name="Debuchy R."/>
            <person name="Gladieux P."/>
            <person name="Thoren M.H."/>
            <person name="Johannesson H."/>
        </authorList>
    </citation>
    <scope>NUCLEOTIDE SEQUENCE</scope>
    <source>
        <strain evidence="2">PSN4</strain>
    </source>
</reference>